<keyword evidence="3" id="KW-0804">Transcription</keyword>
<dbReference type="PANTHER" id="PTHR43537:SF24">
    <property type="entry name" value="GLUCONATE OPERON TRANSCRIPTIONAL REPRESSOR"/>
    <property type="match status" value="1"/>
</dbReference>
<sequence length="255" mass="27717">MPLTALILKSHPAPGTAPKASLVESAYVALKAAILSNTFPPGYQAAESDVASQLGMSRTPVHEAAIRLQAEGLVAVQPRKGILVCAISSSDIREIYELTIALEGMAAEVLALQTPSATKTKILDRLSAETRSMETALKTDDLDRWAAADDQFHRILTGECGNSRLARMAGTIRDQTHRTRLLTLRLRPKPSNAATEHRAIIEAIRTGHARAASENAAEHRRRASQIMIPLLKKLNPFEPPSADLNPDKNRKSARK</sequence>
<evidence type="ECO:0000256" key="1">
    <source>
        <dbReference type="ARBA" id="ARBA00023015"/>
    </source>
</evidence>
<accession>A0A090MMK4</accession>
<dbReference type="SUPFAM" id="SSF48008">
    <property type="entry name" value="GntR ligand-binding domain-like"/>
    <property type="match status" value="1"/>
</dbReference>
<dbReference type="OrthoDB" id="9028214at2"/>
<dbReference type="PANTHER" id="PTHR43537">
    <property type="entry name" value="TRANSCRIPTIONAL REGULATOR, GNTR FAMILY"/>
    <property type="match status" value="1"/>
</dbReference>
<dbReference type="GO" id="GO:0003677">
    <property type="term" value="F:DNA binding"/>
    <property type="evidence" value="ECO:0007669"/>
    <property type="project" value="UniProtKB-KW"/>
</dbReference>
<reference evidence="6 7" key="1">
    <citation type="journal article" date="2014" name="Genome Announc.">
        <title>Genome Sequence of Afipia felis Strain 76713, Isolated in Hospital Water Using an Amoeba Co-Culture Procedure.</title>
        <authorList>
            <person name="Benamar S."/>
            <person name="La Scola B."/>
            <person name="Croce O."/>
        </authorList>
    </citation>
    <scope>NUCLEOTIDE SEQUENCE [LARGE SCALE GENOMIC DNA]</scope>
    <source>
        <strain evidence="6 7">76713</strain>
    </source>
</reference>
<keyword evidence="2" id="KW-0238">DNA-binding</keyword>
<dbReference type="Pfam" id="PF07729">
    <property type="entry name" value="FCD"/>
    <property type="match status" value="1"/>
</dbReference>
<evidence type="ECO:0000256" key="2">
    <source>
        <dbReference type="ARBA" id="ARBA00023125"/>
    </source>
</evidence>
<protein>
    <submittedName>
        <fullName evidence="6">HTH-type transcriptional regulator YdfH</fullName>
    </submittedName>
</protein>
<feature type="region of interest" description="Disordered" evidence="4">
    <location>
        <begin position="234"/>
        <end position="255"/>
    </location>
</feature>
<proteinExistence type="predicted"/>
<dbReference type="SUPFAM" id="SSF46785">
    <property type="entry name" value="Winged helix' DNA-binding domain"/>
    <property type="match status" value="1"/>
</dbReference>
<evidence type="ECO:0000256" key="3">
    <source>
        <dbReference type="ARBA" id="ARBA00023163"/>
    </source>
</evidence>
<dbReference type="GO" id="GO:0003700">
    <property type="term" value="F:DNA-binding transcription factor activity"/>
    <property type="evidence" value="ECO:0007669"/>
    <property type="project" value="InterPro"/>
</dbReference>
<dbReference type="CDD" id="cd07377">
    <property type="entry name" value="WHTH_GntR"/>
    <property type="match status" value="1"/>
</dbReference>
<dbReference type="PROSITE" id="PS50949">
    <property type="entry name" value="HTH_GNTR"/>
    <property type="match status" value="1"/>
</dbReference>
<dbReference type="Proteomes" id="UP000035762">
    <property type="component" value="Unassembled WGS sequence"/>
</dbReference>
<dbReference type="InterPro" id="IPR008920">
    <property type="entry name" value="TF_FadR/GntR_C"/>
</dbReference>
<dbReference type="InterPro" id="IPR000524">
    <property type="entry name" value="Tscrpt_reg_HTH_GntR"/>
</dbReference>
<dbReference type="Pfam" id="PF00392">
    <property type="entry name" value="GntR"/>
    <property type="match status" value="1"/>
</dbReference>
<dbReference type="SMART" id="SM00345">
    <property type="entry name" value="HTH_GNTR"/>
    <property type="match status" value="1"/>
</dbReference>
<dbReference type="Gene3D" id="1.10.10.10">
    <property type="entry name" value="Winged helix-like DNA-binding domain superfamily/Winged helix DNA-binding domain"/>
    <property type="match status" value="1"/>
</dbReference>
<name>A0A090MMK4_AFIFE</name>
<dbReference type="RefSeq" id="WP_009340609.1">
    <property type="nucleotide sequence ID" value="NZ_CCAZ020000001.1"/>
</dbReference>
<dbReference type="AlphaFoldDB" id="A0A090MMK4"/>
<keyword evidence="1" id="KW-0805">Transcription regulation</keyword>
<organism evidence="6 7">
    <name type="scientific">Afipia felis</name>
    <name type="common">Cat scratch disease bacillus</name>
    <dbReference type="NCBI Taxonomy" id="1035"/>
    <lineage>
        <taxon>Bacteria</taxon>
        <taxon>Pseudomonadati</taxon>
        <taxon>Pseudomonadota</taxon>
        <taxon>Alphaproteobacteria</taxon>
        <taxon>Hyphomicrobiales</taxon>
        <taxon>Nitrobacteraceae</taxon>
        <taxon>Afipia</taxon>
    </lineage>
</organism>
<dbReference type="Gene3D" id="1.20.120.530">
    <property type="entry name" value="GntR ligand-binding domain-like"/>
    <property type="match status" value="1"/>
</dbReference>
<dbReference type="STRING" id="1035.BN961_02049"/>
<evidence type="ECO:0000256" key="4">
    <source>
        <dbReference type="SAM" id="MobiDB-lite"/>
    </source>
</evidence>
<gene>
    <name evidence="6" type="primary">ydfH_3</name>
    <name evidence="6" type="ORF">BN961_02049</name>
</gene>
<comment type="caution">
    <text evidence="6">The sequence shown here is derived from an EMBL/GenBank/DDBJ whole genome shotgun (WGS) entry which is preliminary data.</text>
</comment>
<dbReference type="InterPro" id="IPR036388">
    <property type="entry name" value="WH-like_DNA-bd_sf"/>
</dbReference>
<dbReference type="SMART" id="SM00895">
    <property type="entry name" value="FCD"/>
    <property type="match status" value="1"/>
</dbReference>
<keyword evidence="7" id="KW-1185">Reference proteome</keyword>
<evidence type="ECO:0000259" key="5">
    <source>
        <dbReference type="PROSITE" id="PS50949"/>
    </source>
</evidence>
<feature type="compositionally biased region" description="Basic and acidic residues" evidence="4">
    <location>
        <begin position="245"/>
        <end position="255"/>
    </location>
</feature>
<evidence type="ECO:0000313" key="6">
    <source>
        <dbReference type="EMBL" id="CEG08631.1"/>
    </source>
</evidence>
<dbReference type="EMBL" id="CCAZ020000001">
    <property type="protein sequence ID" value="CEG08631.1"/>
    <property type="molecule type" value="Genomic_DNA"/>
</dbReference>
<dbReference type="InterPro" id="IPR011711">
    <property type="entry name" value="GntR_C"/>
</dbReference>
<feature type="domain" description="HTH gntR-type" evidence="5">
    <location>
        <begin position="20"/>
        <end position="87"/>
    </location>
</feature>
<dbReference type="InterPro" id="IPR036390">
    <property type="entry name" value="WH_DNA-bd_sf"/>
</dbReference>
<evidence type="ECO:0000313" key="7">
    <source>
        <dbReference type="Proteomes" id="UP000035762"/>
    </source>
</evidence>